<proteinExistence type="predicted"/>
<feature type="transmembrane region" description="Helical" evidence="1">
    <location>
        <begin position="7"/>
        <end position="25"/>
    </location>
</feature>
<gene>
    <name evidence="2" type="ORF">IJ22_48710</name>
</gene>
<evidence type="ECO:0000313" key="3">
    <source>
        <dbReference type="Proteomes" id="UP000061660"/>
    </source>
</evidence>
<dbReference type="Proteomes" id="UP000061660">
    <property type="component" value="Chromosome"/>
</dbReference>
<keyword evidence="1" id="KW-0472">Membrane</keyword>
<organism evidence="2 3">
    <name type="scientific">Paenibacillus naphthalenovorans</name>
    <dbReference type="NCBI Taxonomy" id="162209"/>
    <lineage>
        <taxon>Bacteria</taxon>
        <taxon>Bacillati</taxon>
        <taxon>Bacillota</taxon>
        <taxon>Bacilli</taxon>
        <taxon>Bacillales</taxon>
        <taxon>Paenibacillaceae</taxon>
        <taxon>Paenibacillus</taxon>
    </lineage>
</organism>
<keyword evidence="1" id="KW-0812">Transmembrane</keyword>
<feature type="transmembrane region" description="Helical" evidence="1">
    <location>
        <begin position="71"/>
        <end position="93"/>
    </location>
</feature>
<protein>
    <submittedName>
        <fullName evidence="2">Uncharacterized protein</fullName>
    </submittedName>
</protein>
<dbReference type="KEGG" id="pnp:IJ22_48710"/>
<dbReference type="AlphaFoldDB" id="A0A0U2WCG9"/>
<sequence>MKTKSIYFLFGVFASAFLKSLFMAVTYPSKSDYILFHSEGKPHLFFIFLGTLLLLDALVIWFILRPKAIGFWLALASIAVSKLEEFTALQIALRNNDLIKQLFIEQREARGRPMDDNALRMTDVLFSPTGLYAGFFLMLAGSLLVLLVLWRNRDYFFKSYIWR</sequence>
<keyword evidence="1" id="KW-1133">Transmembrane helix</keyword>
<reference evidence="3" key="1">
    <citation type="submission" date="2015-12" db="EMBL/GenBank/DDBJ databases">
        <title>Complete genome sequences of two moderately thermophilic Paenibacillus species.</title>
        <authorList>
            <person name="Butler R.III."/>
            <person name="Wang J."/>
            <person name="Stark B.C."/>
            <person name="Pombert J.-F."/>
        </authorList>
    </citation>
    <scope>NUCLEOTIDE SEQUENCE [LARGE SCALE GENOMIC DNA]</scope>
    <source>
        <strain evidence="3">32O-Y</strain>
    </source>
</reference>
<evidence type="ECO:0000313" key="2">
    <source>
        <dbReference type="EMBL" id="ALS25133.1"/>
    </source>
</evidence>
<dbReference type="RefSeq" id="WP_062410565.1">
    <property type="nucleotide sequence ID" value="NZ_CP013652.1"/>
</dbReference>
<reference evidence="2 3" key="2">
    <citation type="journal article" date="2016" name="Genome Announc.">
        <title>Complete Genome Sequences of Two Interactive Moderate Thermophiles, Paenibacillus napthalenovorans 32O-Y and Paenibacillus sp. 32O-W.</title>
        <authorList>
            <person name="Butler R.R.III."/>
            <person name="Wang J."/>
            <person name="Stark B.C."/>
            <person name="Pombert J.F."/>
        </authorList>
    </citation>
    <scope>NUCLEOTIDE SEQUENCE [LARGE SCALE GENOMIC DNA]</scope>
    <source>
        <strain evidence="2 3">32O-Y</strain>
    </source>
</reference>
<keyword evidence="3" id="KW-1185">Reference proteome</keyword>
<dbReference type="EMBL" id="CP013652">
    <property type="protein sequence ID" value="ALS25133.1"/>
    <property type="molecule type" value="Genomic_DNA"/>
</dbReference>
<feature type="transmembrane region" description="Helical" evidence="1">
    <location>
        <begin position="45"/>
        <end position="64"/>
    </location>
</feature>
<evidence type="ECO:0000256" key="1">
    <source>
        <dbReference type="SAM" id="Phobius"/>
    </source>
</evidence>
<name>A0A0U2WCG9_9BACL</name>
<accession>A0A0U2WCG9</accession>
<feature type="transmembrane region" description="Helical" evidence="1">
    <location>
        <begin position="130"/>
        <end position="150"/>
    </location>
</feature>
<dbReference type="PATRIC" id="fig|162209.4.peg.5143"/>